<dbReference type="InterPro" id="IPR055170">
    <property type="entry name" value="GFO_IDH_MocA-like_dom"/>
</dbReference>
<feature type="domain" description="GFO/IDH/MocA-like oxidoreductase" evidence="6">
    <location>
        <begin position="144"/>
        <end position="271"/>
    </location>
</feature>
<dbReference type="EMBL" id="JAGIOC010000001">
    <property type="protein sequence ID" value="MBP2409025.1"/>
    <property type="molecule type" value="Genomic_DNA"/>
</dbReference>
<dbReference type="PANTHER" id="PTHR43708:SF5">
    <property type="entry name" value="CONSERVED EXPRESSED OXIDOREDUCTASE (EUROFUNG)-RELATED"/>
    <property type="match status" value="1"/>
</dbReference>
<sequence>MTPATTPAPTDTRPLRAAILGYGVSGRYFHGAFLGVDPSYVVALISTSNADRAEQARADHPGVVVVEDPRSVAEHASDLDLAIVCTPPTSHVELAQLALRAGLDVVVDKPFAPSSAEGAELIAEAESLGRRVTVFQNRRYDADFLTLRGLINNGALGNVHTLESRFEWWKPSGERSWKASTTVGQGGGILFDLGPHLIDQAVQLFGPVTGLSASLRSVRTDGAPPSAGAEAPENVAHLMLTHSDGVESHLSMSSLAAFAGPRFQVAGTAGAWRTFGKDPQEAALRAGKLPDAPGFGGESPEQAGELSHGVEPARTAPGIGDYGRFYRELAWALHSGGPVPVDPWDAVDVLRLIEAAHRTAHPTHD</sequence>
<reference evidence="7 8" key="1">
    <citation type="submission" date="2021-03" db="EMBL/GenBank/DDBJ databases">
        <title>Sequencing the genomes of 1000 actinobacteria strains.</title>
        <authorList>
            <person name="Klenk H.-P."/>
        </authorList>
    </citation>
    <scope>NUCLEOTIDE SEQUENCE [LARGE SCALE GENOMIC DNA]</scope>
    <source>
        <strain evidence="7 8">DSM 14564</strain>
    </source>
</reference>
<dbReference type="Gene3D" id="3.40.50.720">
    <property type="entry name" value="NAD(P)-binding Rossmann-like Domain"/>
    <property type="match status" value="1"/>
</dbReference>
<dbReference type="PANTHER" id="PTHR43708">
    <property type="entry name" value="CONSERVED EXPRESSED OXIDOREDUCTASE (EUROFUNG)"/>
    <property type="match status" value="1"/>
</dbReference>
<feature type="region of interest" description="Disordered" evidence="4">
    <location>
        <begin position="290"/>
        <end position="314"/>
    </location>
</feature>
<dbReference type="Pfam" id="PF01408">
    <property type="entry name" value="GFO_IDH_MocA"/>
    <property type="match status" value="1"/>
</dbReference>
<dbReference type="SUPFAM" id="SSF51735">
    <property type="entry name" value="NAD(P)-binding Rossmann-fold domains"/>
    <property type="match status" value="1"/>
</dbReference>
<comment type="caution">
    <text evidence="7">The sequence shown here is derived from an EMBL/GenBank/DDBJ whole genome shotgun (WGS) entry which is preliminary data.</text>
</comment>
<evidence type="ECO:0000259" key="6">
    <source>
        <dbReference type="Pfam" id="PF22725"/>
    </source>
</evidence>
<accession>A0ABS4YKL2</accession>
<name>A0ABS4YKL2_9MICO</name>
<evidence type="ECO:0000313" key="8">
    <source>
        <dbReference type="Proteomes" id="UP000698222"/>
    </source>
</evidence>
<keyword evidence="2" id="KW-0560">Oxidoreductase</keyword>
<feature type="domain" description="Gfo/Idh/MocA-like oxidoreductase N-terminal" evidence="5">
    <location>
        <begin position="16"/>
        <end position="134"/>
    </location>
</feature>
<keyword evidence="8" id="KW-1185">Reference proteome</keyword>
<evidence type="ECO:0000256" key="1">
    <source>
        <dbReference type="ARBA" id="ARBA00010928"/>
    </source>
</evidence>
<organism evidence="7 8">
    <name type="scientific">Brachybacterium fresconis</name>
    <dbReference type="NCBI Taxonomy" id="173363"/>
    <lineage>
        <taxon>Bacteria</taxon>
        <taxon>Bacillati</taxon>
        <taxon>Actinomycetota</taxon>
        <taxon>Actinomycetes</taxon>
        <taxon>Micrococcales</taxon>
        <taxon>Dermabacteraceae</taxon>
        <taxon>Brachybacterium</taxon>
    </lineage>
</organism>
<dbReference type="SUPFAM" id="SSF55347">
    <property type="entry name" value="Glyceraldehyde-3-phosphate dehydrogenase-like, C-terminal domain"/>
    <property type="match status" value="1"/>
</dbReference>
<evidence type="ECO:0000256" key="2">
    <source>
        <dbReference type="ARBA" id="ARBA00023002"/>
    </source>
</evidence>
<dbReference type="Proteomes" id="UP000698222">
    <property type="component" value="Unassembled WGS sequence"/>
</dbReference>
<evidence type="ECO:0000256" key="3">
    <source>
        <dbReference type="ARBA" id="ARBA00023027"/>
    </source>
</evidence>
<evidence type="ECO:0000313" key="7">
    <source>
        <dbReference type="EMBL" id="MBP2409025.1"/>
    </source>
</evidence>
<dbReference type="Gene3D" id="3.30.360.10">
    <property type="entry name" value="Dihydrodipicolinate Reductase, domain 2"/>
    <property type="match status" value="1"/>
</dbReference>
<dbReference type="Pfam" id="PF22725">
    <property type="entry name" value="GFO_IDH_MocA_C3"/>
    <property type="match status" value="1"/>
</dbReference>
<keyword evidence="3" id="KW-0520">NAD</keyword>
<dbReference type="InterPro" id="IPR000683">
    <property type="entry name" value="Gfo/Idh/MocA-like_OxRdtase_N"/>
</dbReference>
<dbReference type="InterPro" id="IPR051317">
    <property type="entry name" value="Gfo/Idh/MocA_oxidoreduct"/>
</dbReference>
<evidence type="ECO:0000259" key="5">
    <source>
        <dbReference type="Pfam" id="PF01408"/>
    </source>
</evidence>
<dbReference type="InterPro" id="IPR036291">
    <property type="entry name" value="NAD(P)-bd_dom_sf"/>
</dbReference>
<comment type="similarity">
    <text evidence="1">Belongs to the Gfo/Idh/MocA family.</text>
</comment>
<evidence type="ECO:0000256" key="4">
    <source>
        <dbReference type="SAM" id="MobiDB-lite"/>
    </source>
</evidence>
<protein>
    <submittedName>
        <fullName evidence="7">Dehydrogenase</fullName>
    </submittedName>
</protein>
<dbReference type="RefSeq" id="WP_209890352.1">
    <property type="nucleotide sequence ID" value="NZ_BAAAJV010000012.1"/>
</dbReference>
<gene>
    <name evidence="7" type="ORF">JOF44_001928</name>
</gene>
<proteinExistence type="inferred from homology"/>